<keyword evidence="5" id="KW-1185">Reference proteome</keyword>
<feature type="transmembrane region" description="Helical" evidence="2">
    <location>
        <begin position="6"/>
        <end position="28"/>
    </location>
</feature>
<dbReference type="SUPFAM" id="SSF46565">
    <property type="entry name" value="Chaperone J-domain"/>
    <property type="match status" value="1"/>
</dbReference>
<dbReference type="RefSeq" id="WP_025250758.1">
    <property type="nucleotide sequence ID" value="NZ_CP006934.1"/>
</dbReference>
<evidence type="ECO:0000256" key="1">
    <source>
        <dbReference type="SAM" id="MobiDB-lite"/>
    </source>
</evidence>
<dbReference type="eggNOG" id="COG0484">
    <property type="taxonomic scope" value="Bacteria"/>
</dbReference>
<evidence type="ECO:0000313" key="5">
    <source>
        <dbReference type="Proteomes" id="UP000019265"/>
    </source>
</evidence>
<evidence type="ECO:0000313" key="4">
    <source>
        <dbReference type="EMBL" id="AHI53623.1"/>
    </source>
</evidence>
<keyword evidence="2" id="KW-0472">Membrane</keyword>
<feature type="region of interest" description="Disordered" evidence="1">
    <location>
        <begin position="232"/>
        <end position="253"/>
    </location>
</feature>
<dbReference type="PRINTS" id="PR00625">
    <property type="entry name" value="JDOMAIN"/>
</dbReference>
<dbReference type="AlphaFoldDB" id="W6A900"/>
<accession>W6A900</accession>
<dbReference type="STRING" id="1276257.SSABA_v1c02110"/>
<dbReference type="Gene3D" id="1.10.287.110">
    <property type="entry name" value="DnaJ domain"/>
    <property type="match status" value="1"/>
</dbReference>
<dbReference type="PANTHER" id="PTHR44240:SF10">
    <property type="entry name" value="J DOMAIN-CONTAINING PROTEIN"/>
    <property type="match status" value="1"/>
</dbReference>
<dbReference type="CDD" id="cd06257">
    <property type="entry name" value="DnaJ"/>
    <property type="match status" value="1"/>
</dbReference>
<keyword evidence="2" id="KW-1133">Transmembrane helix</keyword>
<proteinExistence type="predicted"/>
<gene>
    <name evidence="4" type="ORF">SSABA_v1c02110</name>
</gene>
<dbReference type="PATRIC" id="fig|1276257.3.peg.217"/>
<feature type="compositionally biased region" description="Low complexity" evidence="1">
    <location>
        <begin position="232"/>
        <end position="250"/>
    </location>
</feature>
<keyword evidence="2" id="KW-0812">Transmembrane</keyword>
<dbReference type="SMART" id="SM00271">
    <property type="entry name" value="DnaJ"/>
    <property type="match status" value="1"/>
</dbReference>
<name>W6A900_9MOLU</name>
<evidence type="ECO:0000256" key="2">
    <source>
        <dbReference type="SAM" id="Phobius"/>
    </source>
</evidence>
<dbReference type="Pfam" id="PF00226">
    <property type="entry name" value="DnaJ"/>
    <property type="match status" value="1"/>
</dbReference>
<dbReference type="InterPro" id="IPR001623">
    <property type="entry name" value="DnaJ_domain"/>
</dbReference>
<dbReference type="PANTHER" id="PTHR44240">
    <property type="entry name" value="DNAJ DOMAIN (PROKARYOTIC HEAT SHOCK PROTEIN)-RELATED"/>
    <property type="match status" value="1"/>
</dbReference>
<reference evidence="4 5" key="1">
    <citation type="journal article" date="2014" name="Genome Biol. Evol.">
        <title>Molecular evolution of the substrate utilization strategies and putative virulence factors in mosquito-associated Spiroplasma species.</title>
        <authorList>
            <person name="Chang T.H."/>
            <person name="Lo W.S."/>
            <person name="Ku C."/>
            <person name="Chen L.L."/>
            <person name="Kuo C.H."/>
        </authorList>
    </citation>
    <scope>NUCLEOTIDE SEQUENCE [LARGE SCALE GENOMIC DNA]</scope>
    <source>
        <strain evidence="4">Ar-1343</strain>
    </source>
</reference>
<evidence type="ECO:0000259" key="3">
    <source>
        <dbReference type="PROSITE" id="PS50076"/>
    </source>
</evidence>
<dbReference type="PROSITE" id="PS50076">
    <property type="entry name" value="DNAJ_2"/>
    <property type="match status" value="1"/>
</dbReference>
<dbReference type="Proteomes" id="UP000019265">
    <property type="component" value="Chromosome"/>
</dbReference>
<protein>
    <recommendedName>
        <fullName evidence="3">J domain-containing protein</fullName>
    </recommendedName>
</protein>
<dbReference type="InterPro" id="IPR036869">
    <property type="entry name" value="J_dom_sf"/>
</dbReference>
<feature type="domain" description="J" evidence="3">
    <location>
        <begin position="259"/>
        <end position="315"/>
    </location>
</feature>
<sequence>MTWLLSLIGSFFGMLFLIAIALFIFAFLRASWKNRNTSFGRLFRKNMKAKKRNQPIKIYYFDFEEFFKNFPFNSDFHETEKFLMTKTQDRQKTVKILELIYNCFEDLFLNWSTNESVLLSKFDEIQISSPIKLKNAAYIKYYNDYLDKTSELFLKNFTEKIMPAYIARELGLDCNLIFGVNSFDQVINDSKKIINNYCEQRCREVTLNATREISKMIEDLFGRFQRNFNGSSSFNQSNANRNNQSNWGNQKAEPSELEKAYKIMDVNEKISDRDLKKTYLRLAKEYHPDVNKSVYAKEKMAKINSAYDTICKARGI</sequence>
<organism evidence="4 5">
    <name type="scientific">Spiroplasma sabaudiense Ar-1343</name>
    <dbReference type="NCBI Taxonomy" id="1276257"/>
    <lineage>
        <taxon>Bacteria</taxon>
        <taxon>Bacillati</taxon>
        <taxon>Mycoplasmatota</taxon>
        <taxon>Mollicutes</taxon>
        <taxon>Entomoplasmatales</taxon>
        <taxon>Spiroplasmataceae</taxon>
        <taxon>Spiroplasma</taxon>
    </lineage>
</organism>
<dbReference type="HOGENOM" id="CLU_1000784_0_0_14"/>
<dbReference type="KEGG" id="ssab:SSABA_v1c02110"/>
<dbReference type="InterPro" id="IPR052276">
    <property type="entry name" value="Diphthamide-biosynth_chaperone"/>
</dbReference>
<dbReference type="EMBL" id="CP006934">
    <property type="protein sequence ID" value="AHI53623.1"/>
    <property type="molecule type" value="Genomic_DNA"/>
</dbReference>